<dbReference type="AlphaFoldDB" id="A0A652YHH6"/>
<proteinExistence type="predicted"/>
<comment type="caution">
    <text evidence="1">The sequence shown here is derived from an EMBL/GenBank/DDBJ whole genome shotgun (WGS) entry which is preliminary data.</text>
</comment>
<evidence type="ECO:0000313" key="1">
    <source>
        <dbReference type="EMBL" id="TYQ00695.1"/>
    </source>
</evidence>
<gene>
    <name evidence="1" type="ORF">FNL38_11361</name>
</gene>
<reference evidence="1" key="1">
    <citation type="submission" date="2019-07" db="EMBL/GenBank/DDBJ databases">
        <title>Genomic Encyclopedia of Type Strains, Phase IV (KMG-IV): sequencing the most valuable type-strain genomes for metagenomic binning, comparative biology and taxonomic classification.</title>
        <authorList>
            <person name="Goeker M."/>
        </authorList>
    </citation>
    <scope>NUCLEOTIDE SEQUENCE</scope>
    <source>
        <strain evidence="1">DSM 44596</strain>
    </source>
</reference>
<accession>A0A652YHH6</accession>
<sequence length="96" mass="10965">MNKVVCGSVGAETSSRAFRLSQAECNRMVEFGARWVHYGAVPDEEVFVEFGISSRQFYERLSVVALSKRMELRFSLRRDLLELCRARLRTSSLLGT</sequence>
<name>A0A652YHH6_NOCGL</name>
<organism evidence="1">
    <name type="scientific">Nocardia globerula</name>
    <dbReference type="NCBI Taxonomy" id="1818"/>
    <lineage>
        <taxon>Bacteria</taxon>
        <taxon>Bacillati</taxon>
        <taxon>Actinomycetota</taxon>
        <taxon>Actinomycetes</taxon>
        <taxon>Mycobacteriales</taxon>
        <taxon>Nocardiaceae</taxon>
        <taxon>Nocardia</taxon>
    </lineage>
</organism>
<protein>
    <recommendedName>
        <fullName evidence="2">DUF3263 domain-containing protein</fullName>
    </recommendedName>
</protein>
<evidence type="ECO:0008006" key="2">
    <source>
        <dbReference type="Google" id="ProtNLM"/>
    </source>
</evidence>
<dbReference type="EMBL" id="VNIQ01000013">
    <property type="protein sequence ID" value="TYQ00695.1"/>
    <property type="molecule type" value="Genomic_DNA"/>
</dbReference>